<reference evidence="2 3" key="1">
    <citation type="journal article" date="2019" name="Nat. Microbiol.">
        <title>Mediterranean grassland soil C-N compound turnover is dependent on rainfall and depth, and is mediated by genomically divergent microorganisms.</title>
        <authorList>
            <person name="Diamond S."/>
            <person name="Andeer P.F."/>
            <person name="Li Z."/>
            <person name="Crits-Christoph A."/>
            <person name="Burstein D."/>
            <person name="Anantharaman K."/>
            <person name="Lane K.R."/>
            <person name="Thomas B.C."/>
            <person name="Pan C."/>
            <person name="Northen T.R."/>
            <person name="Banfield J.F."/>
        </authorList>
    </citation>
    <scope>NUCLEOTIDE SEQUENCE [LARGE SCALE GENOMIC DNA]</scope>
    <source>
        <strain evidence="2">WS_2</strain>
    </source>
</reference>
<protein>
    <submittedName>
        <fullName evidence="2">Uncharacterized protein</fullName>
    </submittedName>
</protein>
<comment type="caution">
    <text evidence="2">The sequence shown here is derived from an EMBL/GenBank/DDBJ whole genome shotgun (WGS) entry which is preliminary data.</text>
</comment>
<feature type="region of interest" description="Disordered" evidence="1">
    <location>
        <begin position="128"/>
        <end position="149"/>
    </location>
</feature>
<gene>
    <name evidence="2" type="ORF">E6K72_07955</name>
</gene>
<evidence type="ECO:0000256" key="1">
    <source>
        <dbReference type="SAM" id="MobiDB-lite"/>
    </source>
</evidence>
<feature type="compositionally biased region" description="Basic and acidic residues" evidence="1">
    <location>
        <begin position="135"/>
        <end position="149"/>
    </location>
</feature>
<name>A0A538SS23_UNCEI</name>
<evidence type="ECO:0000313" key="2">
    <source>
        <dbReference type="EMBL" id="TMQ54180.1"/>
    </source>
</evidence>
<dbReference type="AlphaFoldDB" id="A0A538SS23"/>
<sequence>MAGITLGLSVNQAHARLARIGVRATETEAREREAGPGVEQEMWTLRDPRYAYLQVLVGPDGRVRMVEAWVRKGGPGLLFRDIADVREARRLGFWIYRWSAPGRGGKPGWEVIARGSDSLAAGSMIVSSLAADGSARPERRDRDDPDRPR</sequence>
<evidence type="ECO:0000313" key="3">
    <source>
        <dbReference type="Proteomes" id="UP000317716"/>
    </source>
</evidence>
<dbReference type="EMBL" id="VBOS01000278">
    <property type="protein sequence ID" value="TMQ54180.1"/>
    <property type="molecule type" value="Genomic_DNA"/>
</dbReference>
<proteinExistence type="predicted"/>
<accession>A0A538SS23</accession>
<dbReference type="Proteomes" id="UP000317716">
    <property type="component" value="Unassembled WGS sequence"/>
</dbReference>
<organism evidence="2 3">
    <name type="scientific">Eiseniibacteriota bacterium</name>
    <dbReference type="NCBI Taxonomy" id="2212470"/>
    <lineage>
        <taxon>Bacteria</taxon>
        <taxon>Candidatus Eiseniibacteriota</taxon>
    </lineage>
</organism>